<comment type="subcellular location">
    <subcellularLocation>
        <location evidence="2">Cytoplasm</location>
    </subcellularLocation>
    <subcellularLocation>
        <location evidence="1">Mitochondrion outer membrane</location>
    </subcellularLocation>
</comment>
<evidence type="ECO:0000256" key="2">
    <source>
        <dbReference type="ARBA" id="ARBA00004496"/>
    </source>
</evidence>
<sequence>MEQDIYSDGSDHMERMLLFAFLAESSGCEFREQLPFLHSQGIFYSVKDVQAYDSDGELQTDGNRSGHLQNGDLVLEPEVNEEIFRTIAAQLAEIGDQLDKQIEAKVVNDLVQHFLNENLPIEEITRCLSQAVQGLARAIPSDLEQEKAMLVLAMLLTKKVANRVPSLLQRVFSTTVNYISQHLHNYVVRMVSAIQQLCSSVQVAASLFAGPGYSLRAQPDAYWSSHDAWGSGGSVGKCCWYLQAQKADVQREGG</sequence>
<keyword evidence="6" id="KW-1000">Mitochondrion outer membrane</keyword>
<accession>A0A8C9LCF9</accession>
<reference evidence="9" key="2">
    <citation type="submission" date="2025-09" db="UniProtKB">
        <authorList>
            <consortium name="Ensembl"/>
        </authorList>
    </citation>
    <scope>IDENTIFICATION</scope>
</reference>
<evidence type="ECO:0000256" key="1">
    <source>
        <dbReference type="ARBA" id="ARBA00004294"/>
    </source>
</evidence>
<organism evidence="9 10">
    <name type="scientific">Pavo cristatus</name>
    <name type="common">Indian peafowl</name>
    <name type="synonym">Blue peafowl</name>
    <dbReference type="NCBI Taxonomy" id="9049"/>
    <lineage>
        <taxon>Eukaryota</taxon>
        <taxon>Metazoa</taxon>
        <taxon>Chordata</taxon>
        <taxon>Craniata</taxon>
        <taxon>Vertebrata</taxon>
        <taxon>Euteleostomi</taxon>
        <taxon>Archelosauria</taxon>
        <taxon>Archosauria</taxon>
        <taxon>Dinosauria</taxon>
        <taxon>Saurischia</taxon>
        <taxon>Theropoda</taxon>
        <taxon>Coelurosauria</taxon>
        <taxon>Aves</taxon>
        <taxon>Neognathae</taxon>
        <taxon>Galloanserae</taxon>
        <taxon>Galliformes</taxon>
        <taxon>Phasianidae</taxon>
        <taxon>Phasianinae</taxon>
        <taxon>Pavo</taxon>
    </lineage>
</organism>
<evidence type="ECO:0000256" key="7">
    <source>
        <dbReference type="ARBA" id="ARBA00023128"/>
    </source>
</evidence>
<evidence type="ECO:0000313" key="9">
    <source>
        <dbReference type="Ensembl" id="ENSPSTP00000017001.1"/>
    </source>
</evidence>
<evidence type="ECO:0000256" key="3">
    <source>
        <dbReference type="ARBA" id="ARBA00015802"/>
    </source>
</evidence>
<proteinExistence type="predicted"/>
<evidence type="ECO:0000313" key="10">
    <source>
        <dbReference type="Proteomes" id="UP000694428"/>
    </source>
</evidence>
<dbReference type="InterPro" id="IPR036834">
    <property type="entry name" value="Bcl-2-like_sf"/>
</dbReference>
<dbReference type="GO" id="GO:2001244">
    <property type="term" value="P:positive regulation of intrinsic apoptotic signaling pathway"/>
    <property type="evidence" value="ECO:0007669"/>
    <property type="project" value="TreeGrafter"/>
</dbReference>
<dbReference type="GO" id="GO:0005741">
    <property type="term" value="C:mitochondrial outer membrane"/>
    <property type="evidence" value="ECO:0007669"/>
    <property type="project" value="UniProtKB-SubCell"/>
</dbReference>
<evidence type="ECO:0000256" key="5">
    <source>
        <dbReference type="ARBA" id="ARBA00022703"/>
    </source>
</evidence>
<dbReference type="GO" id="GO:0033554">
    <property type="term" value="P:cellular response to stress"/>
    <property type="evidence" value="ECO:0007669"/>
    <property type="project" value="UniProtKB-ARBA"/>
</dbReference>
<evidence type="ECO:0000256" key="8">
    <source>
        <dbReference type="ARBA" id="ARBA00023136"/>
    </source>
</evidence>
<dbReference type="Gene3D" id="1.10.437.10">
    <property type="entry name" value="Blc2-like"/>
    <property type="match status" value="1"/>
</dbReference>
<keyword evidence="8" id="KW-0472">Membrane</keyword>
<name>A0A8C9LCF9_PAVCR</name>
<keyword evidence="10" id="KW-1185">Reference proteome</keyword>
<evidence type="ECO:0000256" key="4">
    <source>
        <dbReference type="ARBA" id="ARBA00022490"/>
    </source>
</evidence>
<dbReference type="GO" id="GO:2001238">
    <property type="term" value="P:positive regulation of extrinsic apoptotic signaling pathway"/>
    <property type="evidence" value="ECO:0007669"/>
    <property type="project" value="TreeGrafter"/>
</dbReference>
<dbReference type="Pfam" id="PF06393">
    <property type="entry name" value="BID"/>
    <property type="match status" value="1"/>
</dbReference>
<dbReference type="GO" id="GO:0005829">
    <property type="term" value="C:cytosol"/>
    <property type="evidence" value="ECO:0007669"/>
    <property type="project" value="TreeGrafter"/>
</dbReference>
<dbReference type="SUPFAM" id="SSF56854">
    <property type="entry name" value="Bcl-2 inhibitors of programmed cell death"/>
    <property type="match status" value="1"/>
</dbReference>
<dbReference type="Ensembl" id="ENSPSTT00000017817.1">
    <property type="protein sequence ID" value="ENSPSTP00000017001.1"/>
    <property type="gene ID" value="ENSPSTG00000012122.1"/>
</dbReference>
<dbReference type="PANTHER" id="PTHR35447:SF1">
    <property type="entry name" value="BH3-INTERACTING DOMAIN DEATH AGONIST"/>
    <property type="match status" value="1"/>
</dbReference>
<keyword evidence="7" id="KW-0496">Mitochondrion</keyword>
<dbReference type="InterPro" id="IPR010479">
    <property type="entry name" value="BID"/>
</dbReference>
<dbReference type="GO" id="GO:0035556">
    <property type="term" value="P:intracellular signal transduction"/>
    <property type="evidence" value="ECO:0007669"/>
    <property type="project" value="UniProtKB-ARBA"/>
</dbReference>
<evidence type="ECO:0000256" key="6">
    <source>
        <dbReference type="ARBA" id="ARBA00022787"/>
    </source>
</evidence>
<keyword evidence="4" id="KW-0963">Cytoplasm</keyword>
<keyword evidence="5" id="KW-0053">Apoptosis</keyword>
<dbReference type="FunFam" id="1.10.437.10:FF:000010">
    <property type="entry name" value="BH3-interacting domain death agonist"/>
    <property type="match status" value="1"/>
</dbReference>
<protein>
    <recommendedName>
        <fullName evidence="3">BH3-interacting domain death agonist</fullName>
    </recommendedName>
</protein>
<reference evidence="9" key="1">
    <citation type="submission" date="2025-08" db="UniProtKB">
        <authorList>
            <consortium name="Ensembl"/>
        </authorList>
    </citation>
    <scope>IDENTIFICATION</scope>
</reference>
<dbReference type="GO" id="GO:0001836">
    <property type="term" value="P:release of cytochrome c from mitochondria"/>
    <property type="evidence" value="ECO:0007669"/>
    <property type="project" value="UniProtKB-ARBA"/>
</dbReference>
<dbReference type="GO" id="GO:0090200">
    <property type="term" value="P:positive regulation of release of cytochrome c from mitochondria"/>
    <property type="evidence" value="ECO:0007669"/>
    <property type="project" value="UniProtKB-ARBA"/>
</dbReference>
<dbReference type="AlphaFoldDB" id="A0A8C9LCF9"/>
<dbReference type="Proteomes" id="UP000694428">
    <property type="component" value="Unplaced"/>
</dbReference>
<dbReference type="PANTHER" id="PTHR35447">
    <property type="entry name" value="BH3-INTERACTING DOMAIN DEATH AGONIST"/>
    <property type="match status" value="1"/>
</dbReference>